<evidence type="ECO:0000259" key="5">
    <source>
        <dbReference type="PROSITE" id="PS50178"/>
    </source>
</evidence>
<dbReference type="GO" id="GO:0008270">
    <property type="term" value="F:zinc ion binding"/>
    <property type="evidence" value="ECO:0007669"/>
    <property type="project" value="UniProtKB-KW"/>
</dbReference>
<dbReference type="SUPFAM" id="SSF57903">
    <property type="entry name" value="FYVE/PHD zinc finger"/>
    <property type="match status" value="1"/>
</dbReference>
<dbReference type="InterPro" id="IPR013083">
    <property type="entry name" value="Znf_RING/FYVE/PHD"/>
</dbReference>
<keyword evidence="2 4" id="KW-0863">Zinc-finger</keyword>
<accession>A0A976NZA7</accession>
<dbReference type="Gene3D" id="3.30.40.10">
    <property type="entry name" value="Zinc/RING finger domain, C3HC4 (zinc finger)"/>
    <property type="match status" value="1"/>
</dbReference>
<comment type="caution">
    <text evidence="6">The sequence shown here is derived from an EMBL/GenBank/DDBJ whole genome shotgun (WGS) entry which is preliminary data.</text>
</comment>
<feature type="domain" description="FYVE-type" evidence="5">
    <location>
        <begin position="313"/>
        <end position="373"/>
    </location>
</feature>
<dbReference type="PANTHER" id="PTHR43102">
    <property type="entry name" value="SLR1143 PROTEIN"/>
    <property type="match status" value="1"/>
</dbReference>
<evidence type="ECO:0000313" key="6">
    <source>
        <dbReference type="EMBL" id="TDH73390.1"/>
    </source>
</evidence>
<dbReference type="Pfam" id="PF01363">
    <property type="entry name" value="FYVE"/>
    <property type="match status" value="1"/>
</dbReference>
<dbReference type="KEGG" id="blac:94353115"/>
<evidence type="ECO:0000256" key="2">
    <source>
        <dbReference type="ARBA" id="ARBA00022771"/>
    </source>
</evidence>
<name>A0A976NZA7_BRELC</name>
<keyword evidence="1" id="KW-0479">Metal-binding</keyword>
<dbReference type="AlphaFoldDB" id="A0A976NZA7"/>
<evidence type="ECO:0000256" key="4">
    <source>
        <dbReference type="PROSITE-ProRule" id="PRU00091"/>
    </source>
</evidence>
<evidence type="ECO:0000313" key="7">
    <source>
        <dbReference type="Proteomes" id="UP000294530"/>
    </source>
</evidence>
<evidence type="ECO:0000256" key="1">
    <source>
        <dbReference type="ARBA" id="ARBA00022723"/>
    </source>
</evidence>
<gene>
    <name evidence="6" type="ORF">CCR75_009404</name>
</gene>
<reference evidence="6 7" key="1">
    <citation type="journal article" date="2021" name="Genome Biol.">
        <title>AFLAP: assembly-free linkage analysis pipeline using k-mers from genome sequencing data.</title>
        <authorList>
            <person name="Fletcher K."/>
            <person name="Zhang L."/>
            <person name="Gil J."/>
            <person name="Han R."/>
            <person name="Cavanaugh K."/>
            <person name="Michelmore R."/>
        </authorList>
    </citation>
    <scope>NUCLEOTIDE SEQUENCE [LARGE SCALE GENOMIC DNA]</scope>
    <source>
        <strain evidence="6 7">SF5</strain>
    </source>
</reference>
<dbReference type="OrthoDB" id="10018316at2759"/>
<dbReference type="InterPro" id="IPR000306">
    <property type="entry name" value="Znf_FYVE"/>
</dbReference>
<dbReference type="InterPro" id="IPR017455">
    <property type="entry name" value="Znf_FYVE-rel"/>
</dbReference>
<dbReference type="SMART" id="SM00064">
    <property type="entry name" value="FYVE"/>
    <property type="match status" value="1"/>
</dbReference>
<dbReference type="PANTHER" id="PTHR43102:SF2">
    <property type="entry name" value="GAF DOMAIN-CONTAINING PROTEIN"/>
    <property type="match status" value="1"/>
</dbReference>
<dbReference type="RefSeq" id="XP_067822888.1">
    <property type="nucleotide sequence ID" value="XM_067967444.1"/>
</dbReference>
<organism evidence="6 7">
    <name type="scientific">Bremia lactucae</name>
    <name type="common">Lettuce downy mildew</name>
    <dbReference type="NCBI Taxonomy" id="4779"/>
    <lineage>
        <taxon>Eukaryota</taxon>
        <taxon>Sar</taxon>
        <taxon>Stramenopiles</taxon>
        <taxon>Oomycota</taxon>
        <taxon>Peronosporomycetes</taxon>
        <taxon>Peronosporales</taxon>
        <taxon>Peronosporaceae</taxon>
        <taxon>Bremia</taxon>
    </lineage>
</organism>
<dbReference type="Proteomes" id="UP000294530">
    <property type="component" value="Unassembled WGS sequence"/>
</dbReference>
<keyword evidence="3" id="KW-0862">Zinc</keyword>
<dbReference type="GeneID" id="94353115"/>
<dbReference type="PROSITE" id="PS50178">
    <property type="entry name" value="ZF_FYVE"/>
    <property type="match status" value="1"/>
</dbReference>
<proteinExistence type="predicted"/>
<keyword evidence="7" id="KW-1185">Reference proteome</keyword>
<dbReference type="InterPro" id="IPR011011">
    <property type="entry name" value="Znf_FYVE_PHD"/>
</dbReference>
<dbReference type="EMBL" id="SHOA02000001">
    <property type="protein sequence ID" value="TDH73390.1"/>
    <property type="molecule type" value="Genomic_DNA"/>
</dbReference>
<protein>
    <recommendedName>
        <fullName evidence="5">FYVE-type domain-containing protein</fullName>
    </recommendedName>
</protein>
<sequence>MEFPLKPGFFPQIRLTSDERSWYASIGERSAIALFKSMQTLNWKKTLDKDGVTYAQANCIEEKGSILDSPPAIVATSAFNEEPQTIASVCLMTSATAFAAGTISEVIEALASPSTRNYRREMQVLHGSRFIDGVCLHTVAAAASCNTQINIPALSTIKWAVFDDDNVQHSGGSTAGVDYCFLEHSGVHENDASQHYGFCVQESITRDKEVPSLAGLGLIRGNIHRTGILIFPTDRSDVVQVTAILQMPMAEGTPSAATQNGDATVNRSGKPCLAALARLMYRQVAAIGRLDLLLERRRLSNLVQIRRTEWVADHARKACAVCAKLFSLRRRKHHCRNCGEVVCGSCAPNREIDSDADAIINVRICTACVVQSRKGSHAQKSRAVEVMSFTDTFSLPDASYSTPSTMICRTAINNKTELITRQKALSSGSSTFSISNDSPGSVQLSEASRLLKYGDDHVELSSCNSSSKALSEFDYFENITALSPFHQDDGTTRLTQGNQQSGFTNHAIKTTQYQYSGLFTATSDMLERIREMRDDLSSLTMSKQRHGRESGSMASSTAECFKTLTDAVPGSSRSQKEGTFSNSRDLIDVDFINSSNQFTLLCPKTLVHQCRTRTSSCVHQDAGENSYLDASAADISSVSSSPRYSFKTKKSMQKVAARERSCWHSHRV</sequence>
<evidence type="ECO:0000256" key="3">
    <source>
        <dbReference type="ARBA" id="ARBA00022833"/>
    </source>
</evidence>